<evidence type="ECO:0000256" key="5">
    <source>
        <dbReference type="ARBA" id="ARBA00012560"/>
    </source>
</evidence>
<evidence type="ECO:0000256" key="1">
    <source>
        <dbReference type="ARBA" id="ARBA00000439"/>
    </source>
</evidence>
<dbReference type="CDD" id="cd11327">
    <property type="entry name" value="AmyAc_Glg_debranch_2"/>
    <property type="match status" value="1"/>
</dbReference>
<dbReference type="Pfam" id="PF14701">
    <property type="entry name" value="hDGE_amylase"/>
    <property type="match status" value="1"/>
</dbReference>
<dbReference type="InterPro" id="IPR006421">
    <property type="entry name" value="Glycogen_debranch_met"/>
</dbReference>
<dbReference type="PANTHER" id="PTHR10569">
    <property type="entry name" value="GLYCOGEN DEBRANCHING ENZYME"/>
    <property type="match status" value="1"/>
</dbReference>
<evidence type="ECO:0000313" key="22">
    <source>
        <dbReference type="EMBL" id="KAH7312452.1"/>
    </source>
</evidence>
<dbReference type="NCBIfam" id="TIGR01531">
    <property type="entry name" value="glyc_debranch"/>
    <property type="match status" value="1"/>
</dbReference>
<feature type="domain" description="Glycogen debranching enzyme glucanotransferase" evidence="20">
    <location>
        <begin position="145"/>
        <end position="588"/>
    </location>
</feature>
<dbReference type="GO" id="GO:0005737">
    <property type="term" value="C:cytoplasm"/>
    <property type="evidence" value="ECO:0007669"/>
    <property type="project" value="UniProtKB-SubCell"/>
</dbReference>
<dbReference type="InterPro" id="IPR029436">
    <property type="entry name" value="AGL_euk_N"/>
</dbReference>
<evidence type="ECO:0000256" key="4">
    <source>
        <dbReference type="ARBA" id="ARBA00004496"/>
    </source>
</evidence>
<keyword evidence="10" id="KW-0808">Transferase</keyword>
<organism evidence="22 23">
    <name type="scientific">Stachybotrys elegans</name>
    <dbReference type="NCBI Taxonomy" id="80388"/>
    <lineage>
        <taxon>Eukaryota</taxon>
        <taxon>Fungi</taxon>
        <taxon>Dikarya</taxon>
        <taxon>Ascomycota</taxon>
        <taxon>Pezizomycotina</taxon>
        <taxon>Sordariomycetes</taxon>
        <taxon>Hypocreomycetidae</taxon>
        <taxon>Hypocreales</taxon>
        <taxon>Stachybotryaceae</taxon>
        <taxon>Stachybotrys</taxon>
    </lineage>
</organism>
<evidence type="ECO:0000256" key="7">
    <source>
        <dbReference type="ARBA" id="ARBA00020723"/>
    </source>
</evidence>
<keyword evidence="14" id="KW-0326">Glycosidase</keyword>
<evidence type="ECO:0000256" key="17">
    <source>
        <dbReference type="SAM" id="MobiDB-lite"/>
    </source>
</evidence>
<dbReference type="GO" id="GO:0004134">
    <property type="term" value="F:4-alpha-glucanotransferase activity"/>
    <property type="evidence" value="ECO:0007669"/>
    <property type="project" value="UniProtKB-EC"/>
</dbReference>
<comment type="catalytic activity">
    <reaction evidence="2">
        <text>Hydrolysis of (1-&gt;6)-alpha-D-glucosidic branch linkages in glycogen phosphorylase limit dextrin.</text>
        <dbReference type="EC" id="3.2.1.33"/>
    </reaction>
</comment>
<name>A0A8K0WPQ8_9HYPO</name>
<comment type="function">
    <text evidence="3">Multifunctional enzyme acting as 1,4-alpha-D-glucan:1,4-alpha-D-glucan 4-alpha-D-glycosyltransferase and amylo-1,6-glucosidase in glycogen degradation.</text>
</comment>
<evidence type="ECO:0000256" key="15">
    <source>
        <dbReference type="ARBA" id="ARBA00025780"/>
    </source>
</evidence>
<evidence type="ECO:0000259" key="18">
    <source>
        <dbReference type="Pfam" id="PF06202"/>
    </source>
</evidence>
<dbReference type="FunFam" id="3.20.20.80:FF:000242">
    <property type="entry name" value="Glycogen debranching enzyme Gdb1, putative"/>
    <property type="match status" value="1"/>
</dbReference>
<evidence type="ECO:0000313" key="23">
    <source>
        <dbReference type="Proteomes" id="UP000813444"/>
    </source>
</evidence>
<comment type="catalytic activity">
    <reaction evidence="1">
        <text>Transfers a segment of a (1-&gt;4)-alpha-D-glucan to a new position in an acceptor, which may be glucose or a (1-&gt;4)-alpha-D-glucan.</text>
        <dbReference type="EC" id="2.4.1.25"/>
    </reaction>
</comment>
<evidence type="ECO:0000256" key="2">
    <source>
        <dbReference type="ARBA" id="ARBA00000927"/>
    </source>
</evidence>
<evidence type="ECO:0000256" key="3">
    <source>
        <dbReference type="ARBA" id="ARBA00003530"/>
    </source>
</evidence>
<keyword evidence="11" id="KW-0378">Hydrolase</keyword>
<sequence>MGPRTMTSTEVYLLPLNDDGSPQVQGEYIYIAPSSNDPVTVRFAIEGTSSICRHGSLWVNIPEQGAAFRRHEFREFKLTPDFNRTLEISIPIYEPGAYAFYTTYAELPSLATDQAAQSAGADEATKKTPLYYIDVAPRLRLDGRPLPLPALSLFSVISKFMGQYPSDWERHLRGISDRGYNMIHFTPLQIRGDSNSPYSLYDQLGWDPACFPAGESDVQKMVESLENNHSLLSLTDIVLNHTANNTKWLEEHPDAGYNLTTAPWLESAYELDTKLLELSAKLSELGVPTDLKSTDDLMLVMDAIKKHVIANIRLWEYYVLDVKRDADAAVEAWKSGTTSLPDDTPDISQELESLRNASLNDQVEFLRKHGLKGTDRMGERFRRKVDPNVAASMLSFAFGRFEGDAGQTPDSAAARGRMAEILDILNVAFYKEYDAEMDEILDQIFNRIKYVRLDDHGPKLGPINQANPLIETYFTRLPKNEVTSKHNPGELVLVNNGWVWGGNALVDNAGPSSRVYLRREVIVWGDCVKLRYGASPEDSPWLWEHMTQYARMLAKYFAGLRIDNCHSTPIHVAEHILDEARRVRPDLYVVAELFTGSEEMDYVFVKRLGLSSLIREAMQAWSTGELSRLVHRHGGRPIGSFEVDEVSRSDSRPQSFLSTNGSDVPGANGELSREIIRTIKPSPVQALFMDCTHDNETPAQKRDARDTLPNAALVNMCSSATGSVMGYDEIYPRLVDLVNETRLYTSESSGPKPIQVGGGKNGIGGVKKLLNQIHTLMGKDGYDETHIHHEDQYITVHRVHPKSRKGYFLIAHTAFPGYGNGNGAFSPVHLKGTKARHLGSWMLEVDASEEATKAVLEDKKYLRGLPSRVVDLPGIRMEVNGDDTTITVRDKFPPGSIALFETWIPAAEHSAGLDSYVTSGARAAWAELDLVDLNFVLYRCEAEERDLSDGQDGVYDIPGHGKLVYAGLQGWWSPLQHIIQENNLAHPLCQNLRDGQWALDYIVGRLERISGKKGHERLAKPALWLKERFDAIRSIPNFLLPRYFGLVLRTAYLASRERALELMNDNVKEGQWFLQSLALVSVQLTGYVKSASLWPDKLVPSISAGLEHFSVEWARCWGRDVFISVRGLYLGTGRFDHAKEHILAFASVLKHGMIPNLLSSGSAPRYNSRDSIWFFLQTVQDYTRLAPDGLELLKTKVRRRFLPYDDTWFPVEDERTYSTESTIEDIIQEALQRHASGMKYREANAGPQIDSQMKDEGFNQEIHVDWETGIIFGGNQNNCGTWMDKMGESERAGSKGVPGTPRDGAAIEITGLLYSTLRWLSKLKEEGQYAYGEVKTASGSAVSLHDWADRIQTNFERCYYVPLSPDDDSKYDVNPAVVNRRGIYKDLYKSGKEYEDYQFRPNFAIAMTVAPSLFDADHAIKTLCLADSVLRGPTGMATLDPADLNYRPYYRNSEDSDDFATSKGRNYHQGPEWLWPTGFFLRALLKFDLMRKKTGAERTEAFQQVTRRLAGCKEMIKQSPWAGLAELTQKNNEYCPDSCQTQAWSASCLIDLYMDAQEEQQLS</sequence>
<keyword evidence="8" id="KW-0963">Cytoplasm</keyword>
<dbReference type="Proteomes" id="UP000813444">
    <property type="component" value="Unassembled WGS sequence"/>
</dbReference>
<dbReference type="EMBL" id="JAGPNK010000010">
    <property type="protein sequence ID" value="KAH7312452.1"/>
    <property type="molecule type" value="Genomic_DNA"/>
</dbReference>
<feature type="region of interest" description="Disordered" evidence="17">
    <location>
        <begin position="640"/>
        <end position="668"/>
    </location>
</feature>
<dbReference type="OrthoDB" id="10248904at2759"/>
<dbReference type="GO" id="GO:0004135">
    <property type="term" value="F:amylo-alpha-1,6-glucosidase activity"/>
    <property type="evidence" value="ECO:0007669"/>
    <property type="project" value="UniProtKB-EC"/>
</dbReference>
<dbReference type="InterPro" id="IPR012341">
    <property type="entry name" value="6hp_glycosidase-like_sf"/>
</dbReference>
<dbReference type="Pfam" id="PF14702">
    <property type="entry name" value="hGDE_central"/>
    <property type="match status" value="1"/>
</dbReference>
<proteinExistence type="inferred from homology"/>
<evidence type="ECO:0000256" key="11">
    <source>
        <dbReference type="ARBA" id="ARBA00022801"/>
    </source>
</evidence>
<dbReference type="Pfam" id="PF14699">
    <property type="entry name" value="hGDE_N"/>
    <property type="match status" value="1"/>
</dbReference>
<dbReference type="FunFam" id="1.50.10.10:FF:000039">
    <property type="entry name" value="Glycogen debranching enzyme Gdb1, putative"/>
    <property type="match status" value="1"/>
</dbReference>
<dbReference type="EC" id="2.4.1.25" evidence="5"/>
<evidence type="ECO:0000256" key="16">
    <source>
        <dbReference type="ARBA" id="ARBA00031477"/>
    </source>
</evidence>
<dbReference type="GO" id="GO:0005978">
    <property type="term" value="P:glycogen biosynthetic process"/>
    <property type="evidence" value="ECO:0007669"/>
    <property type="project" value="UniProtKB-KW"/>
</dbReference>
<dbReference type="SUPFAM" id="SSF51445">
    <property type="entry name" value="(Trans)glycosidases"/>
    <property type="match status" value="1"/>
</dbReference>
<feature type="compositionally biased region" description="Polar residues" evidence="17">
    <location>
        <begin position="652"/>
        <end position="662"/>
    </location>
</feature>
<dbReference type="InterPro" id="IPR010401">
    <property type="entry name" value="AGL/Gdb1"/>
</dbReference>
<evidence type="ECO:0000259" key="19">
    <source>
        <dbReference type="Pfam" id="PF14699"/>
    </source>
</evidence>
<reference evidence="22" key="1">
    <citation type="journal article" date="2021" name="Nat. Commun.">
        <title>Genetic determinants of endophytism in the Arabidopsis root mycobiome.</title>
        <authorList>
            <person name="Mesny F."/>
            <person name="Miyauchi S."/>
            <person name="Thiergart T."/>
            <person name="Pickel B."/>
            <person name="Atanasova L."/>
            <person name="Karlsson M."/>
            <person name="Huettel B."/>
            <person name="Barry K.W."/>
            <person name="Haridas S."/>
            <person name="Chen C."/>
            <person name="Bauer D."/>
            <person name="Andreopoulos W."/>
            <person name="Pangilinan J."/>
            <person name="LaButti K."/>
            <person name="Riley R."/>
            <person name="Lipzen A."/>
            <person name="Clum A."/>
            <person name="Drula E."/>
            <person name="Henrissat B."/>
            <person name="Kohler A."/>
            <person name="Grigoriev I.V."/>
            <person name="Martin F.M."/>
            <person name="Hacquard S."/>
        </authorList>
    </citation>
    <scope>NUCLEOTIDE SEQUENCE</scope>
    <source>
        <strain evidence="22">MPI-CAGE-CH-0235</strain>
    </source>
</reference>
<comment type="subcellular location">
    <subcellularLocation>
        <location evidence="4">Cytoplasm</location>
    </subcellularLocation>
</comment>
<evidence type="ECO:0000256" key="14">
    <source>
        <dbReference type="ARBA" id="ARBA00023295"/>
    </source>
</evidence>
<evidence type="ECO:0000256" key="10">
    <source>
        <dbReference type="ARBA" id="ARBA00022679"/>
    </source>
</evidence>
<accession>A0A8K0WPQ8</accession>
<feature type="domain" description="Glycogen debranching enzyme C-terminal" evidence="18">
    <location>
        <begin position="1096"/>
        <end position="1550"/>
    </location>
</feature>
<dbReference type="Gene3D" id="3.20.20.80">
    <property type="entry name" value="Glycosidases"/>
    <property type="match status" value="2"/>
</dbReference>
<dbReference type="InterPro" id="IPR017853">
    <property type="entry name" value="GH"/>
</dbReference>
<feature type="domain" description="Glycogen debranching enzyme central" evidence="21">
    <location>
        <begin position="762"/>
        <end position="1006"/>
    </location>
</feature>
<comment type="caution">
    <text evidence="22">The sequence shown here is derived from an EMBL/GenBank/DDBJ whole genome shotgun (WGS) entry which is preliminary data.</text>
</comment>
<evidence type="ECO:0000259" key="21">
    <source>
        <dbReference type="Pfam" id="PF14702"/>
    </source>
</evidence>
<dbReference type="GO" id="GO:0005980">
    <property type="term" value="P:glycogen catabolic process"/>
    <property type="evidence" value="ECO:0007669"/>
    <property type="project" value="InterPro"/>
</dbReference>
<dbReference type="InterPro" id="IPR032790">
    <property type="entry name" value="GDE_C"/>
</dbReference>
<dbReference type="EC" id="3.2.1.33" evidence="6"/>
<keyword evidence="23" id="KW-1185">Reference proteome</keyword>
<dbReference type="Pfam" id="PF06202">
    <property type="entry name" value="GDE_C"/>
    <property type="match status" value="1"/>
</dbReference>
<evidence type="ECO:0000256" key="6">
    <source>
        <dbReference type="ARBA" id="ARBA00012778"/>
    </source>
</evidence>
<keyword evidence="12" id="KW-0320">Glycogen biosynthesis</keyword>
<feature type="domain" description="Eukaryotic glycogen debranching enzyme N-terminal" evidence="19">
    <location>
        <begin position="41"/>
        <end position="141"/>
    </location>
</feature>
<protein>
    <recommendedName>
        <fullName evidence="7">Glycogen debranching enzyme</fullName>
        <ecNumber evidence="5">2.4.1.25</ecNumber>
        <ecNumber evidence="6">3.2.1.33</ecNumber>
    </recommendedName>
    <alternativeName>
        <fullName evidence="16">Glycogen debrancher</fullName>
    </alternativeName>
</protein>
<evidence type="ECO:0000256" key="13">
    <source>
        <dbReference type="ARBA" id="ARBA00023268"/>
    </source>
</evidence>
<evidence type="ECO:0000256" key="9">
    <source>
        <dbReference type="ARBA" id="ARBA00022676"/>
    </source>
</evidence>
<comment type="similarity">
    <text evidence="15">Belongs to the glycogen debranching enzyme family.</text>
</comment>
<keyword evidence="9" id="KW-0328">Glycosyltransferase</keyword>
<evidence type="ECO:0000256" key="8">
    <source>
        <dbReference type="ARBA" id="ARBA00022490"/>
    </source>
</evidence>
<dbReference type="Gene3D" id="1.50.10.10">
    <property type="match status" value="1"/>
</dbReference>
<dbReference type="SUPFAM" id="SSF48208">
    <property type="entry name" value="Six-hairpin glycosidases"/>
    <property type="match status" value="1"/>
</dbReference>
<evidence type="ECO:0000259" key="20">
    <source>
        <dbReference type="Pfam" id="PF14701"/>
    </source>
</evidence>
<keyword evidence="13" id="KW-0511">Multifunctional enzyme</keyword>
<dbReference type="InterPro" id="IPR008928">
    <property type="entry name" value="6-hairpin_glycosidase_sf"/>
</dbReference>
<evidence type="ECO:0000256" key="12">
    <source>
        <dbReference type="ARBA" id="ARBA00023056"/>
    </source>
</evidence>
<dbReference type="PANTHER" id="PTHR10569:SF2">
    <property type="entry name" value="GLYCOGEN DEBRANCHING ENZYME"/>
    <property type="match status" value="1"/>
</dbReference>
<dbReference type="InterPro" id="IPR032788">
    <property type="entry name" value="AGL_central"/>
</dbReference>
<gene>
    <name evidence="22" type="ORF">B0I35DRAFT_356890</name>
</gene>
<dbReference type="InterPro" id="IPR032792">
    <property type="entry name" value="AGL_glucanoTrfase"/>
</dbReference>